<proteinExistence type="predicted"/>
<feature type="compositionally biased region" description="Basic residues" evidence="2">
    <location>
        <begin position="501"/>
        <end position="510"/>
    </location>
</feature>
<dbReference type="InterPro" id="IPR000571">
    <property type="entry name" value="Znf_CCCH"/>
</dbReference>
<gene>
    <name evidence="4" type="ORF">B0J11DRAFT_159112</name>
</gene>
<feature type="compositionally biased region" description="Basic and acidic residues" evidence="2">
    <location>
        <begin position="319"/>
        <end position="331"/>
    </location>
</feature>
<keyword evidence="5" id="KW-1185">Reference proteome</keyword>
<dbReference type="OrthoDB" id="5355510at2759"/>
<protein>
    <recommendedName>
        <fullName evidence="3">C3H1-type domain-containing protein</fullName>
    </recommendedName>
</protein>
<accession>A0A9P9EE33</accession>
<organism evidence="4 5">
    <name type="scientific">Dendryphion nanum</name>
    <dbReference type="NCBI Taxonomy" id="256645"/>
    <lineage>
        <taxon>Eukaryota</taxon>
        <taxon>Fungi</taxon>
        <taxon>Dikarya</taxon>
        <taxon>Ascomycota</taxon>
        <taxon>Pezizomycotina</taxon>
        <taxon>Dothideomycetes</taxon>
        <taxon>Pleosporomycetidae</taxon>
        <taxon>Pleosporales</taxon>
        <taxon>Torulaceae</taxon>
        <taxon>Dendryphion</taxon>
    </lineage>
</organism>
<dbReference type="GO" id="GO:0008270">
    <property type="term" value="F:zinc ion binding"/>
    <property type="evidence" value="ECO:0007669"/>
    <property type="project" value="UniProtKB-KW"/>
</dbReference>
<feature type="zinc finger region" description="C3H1-type" evidence="1">
    <location>
        <begin position="194"/>
        <end position="223"/>
    </location>
</feature>
<name>A0A9P9EE33_9PLEO</name>
<feature type="region of interest" description="Disordered" evidence="2">
    <location>
        <begin position="370"/>
        <end position="464"/>
    </location>
</feature>
<feature type="region of interest" description="Disordered" evidence="2">
    <location>
        <begin position="290"/>
        <end position="353"/>
    </location>
</feature>
<feature type="compositionally biased region" description="Low complexity" evidence="2">
    <location>
        <begin position="376"/>
        <end position="386"/>
    </location>
</feature>
<feature type="compositionally biased region" description="Basic and acidic residues" evidence="2">
    <location>
        <begin position="408"/>
        <end position="418"/>
    </location>
</feature>
<feature type="compositionally biased region" description="Low complexity" evidence="2">
    <location>
        <begin position="332"/>
        <end position="348"/>
    </location>
</feature>
<reference evidence="4" key="1">
    <citation type="journal article" date="2021" name="Nat. Commun.">
        <title>Genetic determinants of endophytism in the Arabidopsis root mycobiome.</title>
        <authorList>
            <person name="Mesny F."/>
            <person name="Miyauchi S."/>
            <person name="Thiergart T."/>
            <person name="Pickel B."/>
            <person name="Atanasova L."/>
            <person name="Karlsson M."/>
            <person name="Huettel B."/>
            <person name="Barry K.W."/>
            <person name="Haridas S."/>
            <person name="Chen C."/>
            <person name="Bauer D."/>
            <person name="Andreopoulos W."/>
            <person name="Pangilinan J."/>
            <person name="LaButti K."/>
            <person name="Riley R."/>
            <person name="Lipzen A."/>
            <person name="Clum A."/>
            <person name="Drula E."/>
            <person name="Henrissat B."/>
            <person name="Kohler A."/>
            <person name="Grigoriev I.V."/>
            <person name="Martin F.M."/>
            <person name="Hacquard S."/>
        </authorList>
    </citation>
    <scope>NUCLEOTIDE SEQUENCE</scope>
    <source>
        <strain evidence="4">MPI-CAGE-CH-0243</strain>
    </source>
</reference>
<keyword evidence="1" id="KW-0479">Metal-binding</keyword>
<evidence type="ECO:0000313" key="4">
    <source>
        <dbReference type="EMBL" id="KAH7135417.1"/>
    </source>
</evidence>
<dbReference type="AlphaFoldDB" id="A0A9P9EE33"/>
<keyword evidence="1" id="KW-0862">Zinc</keyword>
<evidence type="ECO:0000259" key="3">
    <source>
        <dbReference type="PROSITE" id="PS50103"/>
    </source>
</evidence>
<dbReference type="PROSITE" id="PS50103">
    <property type="entry name" value="ZF_C3H1"/>
    <property type="match status" value="1"/>
</dbReference>
<feature type="compositionally biased region" description="Basic and acidic residues" evidence="2">
    <location>
        <begin position="290"/>
        <end position="311"/>
    </location>
</feature>
<sequence>MSVIERSILVPPKMTIQPSLLIEESLRYYLVRPSGKMVPLIPADQLPFQLQGLPNHLTYRQMSDEKWQFLTETNEHALPLRIDNPVIQSKSSQDTMHGGLVNKCVAPDHRVRTATADATYARSLDEGKIDNLSGTMKTLTLEPRPAVKRPLSHSLRELTPTLTESFASIYTKDAQRFGLSPRTSASPSGIDPDPNKKIYCTHWIRTGECDYLAQGCRYKHEMPAREKLREIGLNEIPRWWREKNMVRTPTWMQLRMNEGKKENSNIALPPFAPERRTMFQDILAKENEEIGHTIRKDRNEQISEDHDDKEPCGNIGSGEVHDLIDLTDSRRLSSPSPSTSSARTASDDGYTLSSNSSVDLSQFVKISTSAAPGQPPVLTSPLSSSLDEPSTKPCTIQASRQLIHRHSQTSEERDEKFNTSKPPMINNSPRPTISSDPVSKLEPKTRPTTRRPFKQAGLATSKHAITGKKITANAVERESSPKMSITEAPLEGQIDVLVRDRQRKQKRPARRQVSAEKC</sequence>
<evidence type="ECO:0000313" key="5">
    <source>
        <dbReference type="Proteomes" id="UP000700596"/>
    </source>
</evidence>
<evidence type="ECO:0000256" key="1">
    <source>
        <dbReference type="PROSITE-ProRule" id="PRU00723"/>
    </source>
</evidence>
<evidence type="ECO:0000256" key="2">
    <source>
        <dbReference type="SAM" id="MobiDB-lite"/>
    </source>
</evidence>
<feature type="region of interest" description="Disordered" evidence="2">
    <location>
        <begin position="499"/>
        <end position="518"/>
    </location>
</feature>
<comment type="caution">
    <text evidence="4">The sequence shown here is derived from an EMBL/GenBank/DDBJ whole genome shotgun (WGS) entry which is preliminary data.</text>
</comment>
<keyword evidence="1" id="KW-0863">Zinc-finger</keyword>
<dbReference type="EMBL" id="JAGMWT010000002">
    <property type="protein sequence ID" value="KAH7135417.1"/>
    <property type="molecule type" value="Genomic_DNA"/>
</dbReference>
<dbReference type="Proteomes" id="UP000700596">
    <property type="component" value="Unassembled WGS sequence"/>
</dbReference>
<feature type="domain" description="C3H1-type" evidence="3">
    <location>
        <begin position="194"/>
        <end position="223"/>
    </location>
</feature>
<feature type="compositionally biased region" description="Polar residues" evidence="2">
    <location>
        <begin position="419"/>
        <end position="437"/>
    </location>
</feature>